<accession>A0A8S2UKQ6</accession>
<sequence length="89" mass="10487">MFERTSEILKDHKMDSNSFQLQFAVYRNYNSKEDKLLQSSPWETKPHNLRAFMNTIGVEGGWVNEAIEIGLWHANQEHEREPITQVILI</sequence>
<gene>
    <name evidence="1" type="ORF">SMN809_LOCUS28176</name>
</gene>
<feature type="non-terminal residue" evidence="1">
    <location>
        <position position="1"/>
    </location>
</feature>
<dbReference type="Proteomes" id="UP000676336">
    <property type="component" value="Unassembled WGS sequence"/>
</dbReference>
<feature type="non-terminal residue" evidence="1">
    <location>
        <position position="89"/>
    </location>
</feature>
<dbReference type="AlphaFoldDB" id="A0A8S2UKQ6"/>
<comment type="caution">
    <text evidence="1">The sequence shown here is derived from an EMBL/GenBank/DDBJ whole genome shotgun (WGS) entry which is preliminary data.</text>
</comment>
<reference evidence="1" key="1">
    <citation type="submission" date="2021-02" db="EMBL/GenBank/DDBJ databases">
        <authorList>
            <person name="Nowell W R."/>
        </authorList>
    </citation>
    <scope>NUCLEOTIDE SEQUENCE</scope>
</reference>
<organism evidence="1 2">
    <name type="scientific">Rotaria magnacalcarata</name>
    <dbReference type="NCBI Taxonomy" id="392030"/>
    <lineage>
        <taxon>Eukaryota</taxon>
        <taxon>Metazoa</taxon>
        <taxon>Spiralia</taxon>
        <taxon>Gnathifera</taxon>
        <taxon>Rotifera</taxon>
        <taxon>Eurotatoria</taxon>
        <taxon>Bdelloidea</taxon>
        <taxon>Philodinida</taxon>
        <taxon>Philodinidae</taxon>
        <taxon>Rotaria</taxon>
    </lineage>
</organism>
<protein>
    <submittedName>
        <fullName evidence="1">Uncharacterized protein</fullName>
    </submittedName>
</protein>
<evidence type="ECO:0000313" key="2">
    <source>
        <dbReference type="Proteomes" id="UP000676336"/>
    </source>
</evidence>
<name>A0A8S2UKQ6_9BILA</name>
<proteinExistence type="predicted"/>
<evidence type="ECO:0000313" key="1">
    <source>
        <dbReference type="EMBL" id="CAF4349492.1"/>
    </source>
</evidence>
<dbReference type="EMBL" id="CAJOBI010046348">
    <property type="protein sequence ID" value="CAF4349492.1"/>
    <property type="molecule type" value="Genomic_DNA"/>
</dbReference>